<dbReference type="Proteomes" id="UP001595724">
    <property type="component" value="Unassembled WGS sequence"/>
</dbReference>
<comment type="caution">
    <text evidence="2">The sequence shown here is derived from an EMBL/GenBank/DDBJ whole genome shotgun (WGS) entry which is preliminary data.</text>
</comment>
<organism evidence="2 3">
    <name type="scientific">Luteimonas notoginsengisoli</name>
    <dbReference type="NCBI Taxonomy" id="1578200"/>
    <lineage>
        <taxon>Bacteria</taxon>
        <taxon>Pseudomonadati</taxon>
        <taxon>Pseudomonadota</taxon>
        <taxon>Gammaproteobacteria</taxon>
        <taxon>Lysobacterales</taxon>
        <taxon>Lysobacteraceae</taxon>
        <taxon>Luteimonas</taxon>
    </lineage>
</organism>
<accession>A0ABV7URS3</accession>
<name>A0ABV7URS3_9GAMM</name>
<sequence length="141" mass="15391">MSDTTPRFIALDIHAQPLADGMPHLITRDTRTGLEWTDATASISRPHAEAMTACEAVTIAGGGWRAPTREELLSIVDISRCDPAVDPEAFPFVKPRWYWSSDAAAWSSASAWLVHFNGGFVYYGLRRNGGGFALAVRRAGQ</sequence>
<proteinExistence type="predicted"/>
<feature type="domain" description="Lcl C-terminal" evidence="1">
    <location>
        <begin position="27"/>
        <end position="136"/>
    </location>
</feature>
<dbReference type="InterPro" id="IPR011460">
    <property type="entry name" value="Lcl_C"/>
</dbReference>
<keyword evidence="3" id="KW-1185">Reference proteome</keyword>
<dbReference type="EMBL" id="JBHRYF010000001">
    <property type="protein sequence ID" value="MFC3659002.1"/>
    <property type="molecule type" value="Genomic_DNA"/>
</dbReference>
<gene>
    <name evidence="2" type="ORF">ACFOM9_02780</name>
</gene>
<dbReference type="RefSeq" id="WP_386705956.1">
    <property type="nucleotide sequence ID" value="NZ_JBHRYF010000001.1"/>
</dbReference>
<dbReference type="Pfam" id="PF07603">
    <property type="entry name" value="Lcl_C"/>
    <property type="match status" value="1"/>
</dbReference>
<evidence type="ECO:0000313" key="2">
    <source>
        <dbReference type="EMBL" id="MFC3659002.1"/>
    </source>
</evidence>
<protein>
    <submittedName>
        <fullName evidence="2">DUF1566 domain-containing protein</fullName>
    </submittedName>
</protein>
<reference evidence="3" key="1">
    <citation type="journal article" date="2019" name="Int. J. Syst. Evol. Microbiol.">
        <title>The Global Catalogue of Microorganisms (GCM) 10K type strain sequencing project: providing services to taxonomists for standard genome sequencing and annotation.</title>
        <authorList>
            <consortium name="The Broad Institute Genomics Platform"/>
            <consortium name="The Broad Institute Genome Sequencing Center for Infectious Disease"/>
            <person name="Wu L."/>
            <person name="Ma J."/>
        </authorList>
    </citation>
    <scope>NUCLEOTIDE SEQUENCE [LARGE SCALE GENOMIC DNA]</scope>
    <source>
        <strain evidence="3">KCTC 42211</strain>
    </source>
</reference>
<evidence type="ECO:0000259" key="1">
    <source>
        <dbReference type="Pfam" id="PF07603"/>
    </source>
</evidence>
<evidence type="ECO:0000313" key="3">
    <source>
        <dbReference type="Proteomes" id="UP001595724"/>
    </source>
</evidence>